<reference evidence="1" key="1">
    <citation type="submission" date="2022-06" db="EMBL/GenBank/DDBJ databases">
        <title>Phylogenomic reconstructions and comparative analyses of Kickxellomycotina fungi.</title>
        <authorList>
            <person name="Reynolds N.K."/>
            <person name="Stajich J.E."/>
            <person name="Barry K."/>
            <person name="Grigoriev I.V."/>
            <person name="Crous P."/>
            <person name="Smith M.E."/>
        </authorList>
    </citation>
    <scope>NUCLEOTIDE SEQUENCE</scope>
    <source>
        <strain evidence="1">RSA 2271</strain>
    </source>
</reference>
<dbReference type="Proteomes" id="UP001145114">
    <property type="component" value="Unassembled WGS sequence"/>
</dbReference>
<evidence type="ECO:0000313" key="1">
    <source>
        <dbReference type="EMBL" id="KAJ1679856.1"/>
    </source>
</evidence>
<dbReference type="EC" id="2.7.1.6" evidence="1"/>
<accession>A0ACC1HWZ2</accession>
<keyword evidence="2" id="KW-1185">Reference proteome</keyword>
<protein>
    <submittedName>
        <fullName evidence="1">Galactokinase</fullName>
        <ecNumber evidence="1">2.7.1.6</ecNumber>
    </submittedName>
</protein>
<sequence length="494" mass="54382">RLCKRFEELYGEPPEFVARAPGRVNIIGEHIDYCGFPVLPMAIEHDCLIAVRATNPDSDAQRTVMLANIDADKYEPVSFAYQPGAVVEIDPKSHHWSNYFKSGYKGAIEAIGCSAPKAMMCLMDENVPPGAGLSSSSALVCCAVLATMKANGNMLPMYDIVKTAAECEEYVGTCGGGMDQACSIMAQEGSALFVEFEPTLSAKYVFLPQTIPSLCFVIADTLVVCKKAVTAAMRYNLRVVETRAGALILARHLGIADHPSCVGANPLTYKGVMDVYFAINNRPSRGHRNEVSVWIERLQEMNCAIEAAFADYPDGYTLHDIAASLSMTLDELRAKLHLSQFPVHADQFQLLKRARHVYSEAMRVAKFRQICDVMNDSSSMDPKVLRSLGNLMYESQVSCHYNYDCSCPEIDELCAIAREAGSLGSRLTGAGWGGSTVHLVPSPYVKHFIARVKDRYYRQRFPHLSEERLSQAVFATSPGAGAKITDYYTLKRSA</sequence>
<name>A0ACC1HWZ2_9FUNG</name>
<evidence type="ECO:0000313" key="2">
    <source>
        <dbReference type="Proteomes" id="UP001145114"/>
    </source>
</evidence>
<organism evidence="1 2">
    <name type="scientific">Spiromyces aspiralis</name>
    <dbReference type="NCBI Taxonomy" id="68401"/>
    <lineage>
        <taxon>Eukaryota</taxon>
        <taxon>Fungi</taxon>
        <taxon>Fungi incertae sedis</taxon>
        <taxon>Zoopagomycota</taxon>
        <taxon>Kickxellomycotina</taxon>
        <taxon>Kickxellomycetes</taxon>
        <taxon>Kickxellales</taxon>
        <taxon>Kickxellaceae</taxon>
        <taxon>Spiromyces</taxon>
    </lineage>
</organism>
<feature type="non-terminal residue" evidence="1">
    <location>
        <position position="1"/>
    </location>
</feature>
<comment type="caution">
    <text evidence="1">The sequence shown here is derived from an EMBL/GenBank/DDBJ whole genome shotgun (WGS) entry which is preliminary data.</text>
</comment>
<gene>
    <name evidence="1" type="primary">GAL1</name>
    <name evidence="1" type="ORF">EV182_001194</name>
</gene>
<dbReference type="EMBL" id="JAMZIH010000146">
    <property type="protein sequence ID" value="KAJ1679856.1"/>
    <property type="molecule type" value="Genomic_DNA"/>
</dbReference>
<keyword evidence="1" id="KW-0808">Transferase</keyword>
<proteinExistence type="predicted"/>